<dbReference type="EMBL" id="JABBNI010000030">
    <property type="protein sequence ID" value="NMM64033.1"/>
    <property type="molecule type" value="Genomic_DNA"/>
</dbReference>
<sequence>MKEYIYDNTFEGLLTAIFYAYGCKDHCIITKSRDYIPSFINEASNIKTEYDKFDRVYKSIVEKLNSEVLTNIYCLYLCDISDSSSIALKYLKLCYKYGSNINLAKNNDIIILVDKYTKKVTCEAHMFTGFIRFKEVAPLSFYASIEPDHNILPLILNHFTRRFSDQNFIIHDLKRELAIMYNKESAIITDLRREDSKFFTAPDGEFESLWKTFYNSVNIKERENPKLRNRYMPKRYWSHLTELK</sequence>
<evidence type="ECO:0000313" key="3">
    <source>
        <dbReference type="Proteomes" id="UP000537131"/>
    </source>
</evidence>
<reference evidence="2 3" key="1">
    <citation type="submission" date="2020-04" db="EMBL/GenBank/DDBJ databases">
        <authorList>
            <person name="Doyle D.A."/>
        </authorList>
    </citation>
    <scope>NUCLEOTIDE SEQUENCE [LARGE SCALE GENOMIC DNA]</scope>
    <source>
        <strain evidence="2 3">P21</strain>
    </source>
</reference>
<dbReference type="RefSeq" id="WP_169298629.1">
    <property type="nucleotide sequence ID" value="NZ_JABBNI010000030.1"/>
</dbReference>
<accession>A0A7Y0EIE0</accession>
<dbReference type="AlphaFoldDB" id="A0A7Y0EIE0"/>
<proteinExistence type="predicted"/>
<dbReference type="NCBIfam" id="TIGR03915">
    <property type="entry name" value="SAM_7_link_chp"/>
    <property type="match status" value="1"/>
</dbReference>
<evidence type="ECO:0000259" key="1">
    <source>
        <dbReference type="Pfam" id="PF13566"/>
    </source>
</evidence>
<evidence type="ECO:0000313" key="2">
    <source>
        <dbReference type="EMBL" id="NMM64033.1"/>
    </source>
</evidence>
<keyword evidence="3" id="KW-1185">Reference proteome</keyword>
<comment type="caution">
    <text evidence="2">The sequence shown here is derived from an EMBL/GenBank/DDBJ whole genome shotgun (WGS) entry which is preliminary data.</text>
</comment>
<name>A0A7Y0EIE0_9CLOT</name>
<dbReference type="InterPro" id="IPR023875">
    <property type="entry name" value="DNA_repair_put"/>
</dbReference>
<reference evidence="2 3" key="2">
    <citation type="submission" date="2020-06" db="EMBL/GenBank/DDBJ databases">
        <title>Complete Genome Sequence of Clostridium muelleri sp. nov. P21T, an Acid-Alcohol Producing Acetogen Isolated from Old Hay.</title>
        <authorList>
            <person name="Duncan K.E."/>
            <person name="Tanner R.S."/>
        </authorList>
    </citation>
    <scope>NUCLEOTIDE SEQUENCE [LARGE SCALE GENOMIC DNA]</scope>
    <source>
        <strain evidence="2 3">P21</strain>
    </source>
</reference>
<feature type="domain" description="DUF4130" evidence="1">
    <location>
        <begin position="84"/>
        <end position="242"/>
    </location>
</feature>
<dbReference type="Proteomes" id="UP000537131">
    <property type="component" value="Unassembled WGS sequence"/>
</dbReference>
<organism evidence="2 3">
    <name type="scientific">Clostridium muellerianum</name>
    <dbReference type="NCBI Taxonomy" id="2716538"/>
    <lineage>
        <taxon>Bacteria</taxon>
        <taxon>Bacillati</taxon>
        <taxon>Bacillota</taxon>
        <taxon>Clostridia</taxon>
        <taxon>Eubacteriales</taxon>
        <taxon>Clostridiaceae</taxon>
        <taxon>Clostridium</taxon>
    </lineage>
</organism>
<dbReference type="Pfam" id="PF13566">
    <property type="entry name" value="DUF4130"/>
    <property type="match status" value="1"/>
</dbReference>
<dbReference type="InterPro" id="IPR025404">
    <property type="entry name" value="DUF4130"/>
</dbReference>
<gene>
    <name evidence="2" type="ORF">HBE96_15395</name>
</gene>
<protein>
    <submittedName>
        <fullName evidence="2">DNA metabolism protein</fullName>
    </submittedName>
</protein>